<comment type="cofactor">
    <cofactor evidence="1">
        <name>Mg(2+)</name>
        <dbReference type="ChEBI" id="CHEBI:18420"/>
    </cofactor>
    <text evidence="1">Binds 2 magnesium ions per subunit.</text>
</comment>
<evidence type="ECO:0008006" key="4">
    <source>
        <dbReference type="Google" id="ProtNLM"/>
    </source>
</evidence>
<feature type="binding site" evidence="1">
    <location>
        <position position="326"/>
    </location>
    <ligand>
        <name>Mg(2+)</name>
        <dbReference type="ChEBI" id="CHEBI:18420"/>
        <label>1</label>
    </ligand>
</feature>
<proteinExistence type="predicted"/>
<dbReference type="InterPro" id="IPR005502">
    <property type="entry name" value="Ribosyl_crysJ1"/>
</dbReference>
<keyword evidence="1" id="KW-0460">Magnesium</keyword>
<keyword evidence="3" id="KW-1185">Reference proteome</keyword>
<reference evidence="2 3" key="1">
    <citation type="journal article" date="2023" name="Sci. Data">
        <title>Genome assembly of the Korean intertidal mud-creeper Batillaria attramentaria.</title>
        <authorList>
            <person name="Patra A.K."/>
            <person name="Ho P.T."/>
            <person name="Jun S."/>
            <person name="Lee S.J."/>
            <person name="Kim Y."/>
            <person name="Won Y.J."/>
        </authorList>
    </citation>
    <scope>NUCLEOTIDE SEQUENCE [LARGE SCALE GENOMIC DNA]</scope>
    <source>
        <strain evidence="2">Wonlab-2016</strain>
    </source>
</reference>
<evidence type="ECO:0000256" key="1">
    <source>
        <dbReference type="PIRSR" id="PIRSR605502-1"/>
    </source>
</evidence>
<feature type="binding site" evidence="1">
    <location>
        <position position="324"/>
    </location>
    <ligand>
        <name>Mg(2+)</name>
        <dbReference type="ChEBI" id="CHEBI:18420"/>
        <label>1</label>
    </ligand>
</feature>
<dbReference type="PANTHER" id="PTHR16222">
    <property type="entry name" value="ADP-RIBOSYLGLYCOHYDROLASE"/>
    <property type="match status" value="1"/>
</dbReference>
<dbReference type="AlphaFoldDB" id="A0ABD0LKI7"/>
<gene>
    <name evidence="2" type="ORF">BaRGS_00008776</name>
</gene>
<comment type="caution">
    <text evidence="2">The sequence shown here is derived from an EMBL/GenBank/DDBJ whole genome shotgun (WGS) entry which is preliminary data.</text>
</comment>
<organism evidence="2 3">
    <name type="scientific">Batillaria attramentaria</name>
    <dbReference type="NCBI Taxonomy" id="370345"/>
    <lineage>
        <taxon>Eukaryota</taxon>
        <taxon>Metazoa</taxon>
        <taxon>Spiralia</taxon>
        <taxon>Lophotrochozoa</taxon>
        <taxon>Mollusca</taxon>
        <taxon>Gastropoda</taxon>
        <taxon>Caenogastropoda</taxon>
        <taxon>Sorbeoconcha</taxon>
        <taxon>Cerithioidea</taxon>
        <taxon>Batillariidae</taxon>
        <taxon>Batillaria</taxon>
    </lineage>
</organism>
<evidence type="ECO:0000313" key="3">
    <source>
        <dbReference type="Proteomes" id="UP001519460"/>
    </source>
</evidence>
<sequence length="383" mass="43116">MAERRRGPRGKLKHEDVITRRFSPYKVMHREARKVYDRIFATIYGQCVGDALGLLTENLTREETKRVYGCVCDKLELVHRKLRQDAHRAKWELYDWTDETDQMILLLQSLVANSGQVVPKDFGRRLLEWSETGFVELNDRCGAGLDSATRAVLAHPQFSETPQQAAEIVWRNSGCQSASNAAVARTSILGLHYYTAHAKVMHNALEICNTTHPDPRCQASVVAVTTAITLMMQRDEKHLKKSGEYAVDRIISDSYTYATRCLLGKYPEIKELKRYMFATSLKDLQLAEVGRDSHTFKAVGAGFWALKQKDFRSALQDIVMEGGDADANAAVAGALLGCKLGLSAIPHSWIESLAHRRWLDGTIEVYLNMMERGRAQPKAETTV</sequence>
<evidence type="ECO:0000313" key="2">
    <source>
        <dbReference type="EMBL" id="KAK7499928.1"/>
    </source>
</evidence>
<dbReference type="PANTHER" id="PTHR16222:SF40">
    <property type="entry name" value="ADP-RIBOSYLGLYCOHYDROLASE"/>
    <property type="match status" value="1"/>
</dbReference>
<keyword evidence="1" id="KW-0479">Metal-binding</keyword>
<dbReference type="Proteomes" id="UP001519460">
    <property type="component" value="Unassembled WGS sequence"/>
</dbReference>
<dbReference type="InterPro" id="IPR050792">
    <property type="entry name" value="ADP-ribosylglycohydrolase"/>
</dbReference>
<dbReference type="InterPro" id="IPR036705">
    <property type="entry name" value="Ribosyl_crysJ1_sf"/>
</dbReference>
<feature type="binding site" evidence="1">
    <location>
        <position position="98"/>
    </location>
    <ligand>
        <name>Mg(2+)</name>
        <dbReference type="ChEBI" id="CHEBI:18420"/>
        <label>1</label>
    </ligand>
</feature>
<dbReference type="EMBL" id="JACVVK020000040">
    <property type="protein sequence ID" value="KAK7499928.1"/>
    <property type="molecule type" value="Genomic_DNA"/>
</dbReference>
<accession>A0ABD0LKI7</accession>
<feature type="binding site" evidence="1">
    <location>
        <position position="97"/>
    </location>
    <ligand>
        <name>Mg(2+)</name>
        <dbReference type="ChEBI" id="CHEBI:18420"/>
        <label>1</label>
    </ligand>
</feature>
<protein>
    <recommendedName>
        <fullName evidence="4">ADP-ribosylglycohydrolase</fullName>
    </recommendedName>
</protein>
<dbReference type="Pfam" id="PF03747">
    <property type="entry name" value="ADP_ribosyl_GH"/>
    <property type="match status" value="1"/>
</dbReference>
<dbReference type="Gene3D" id="1.10.4080.10">
    <property type="entry name" value="ADP-ribosylation/Crystallin J1"/>
    <property type="match status" value="1"/>
</dbReference>
<name>A0ABD0LKI7_9CAEN</name>
<dbReference type="SUPFAM" id="SSF101478">
    <property type="entry name" value="ADP-ribosylglycohydrolase"/>
    <property type="match status" value="1"/>
</dbReference>